<proteinExistence type="inferred from homology"/>
<evidence type="ECO:0000259" key="2">
    <source>
        <dbReference type="Pfam" id="PF01370"/>
    </source>
</evidence>
<comment type="similarity">
    <text evidence="1">Belongs to the NAD(P)-dependent epimerase/dehydratase family.</text>
</comment>
<dbReference type="Gene3D" id="3.40.50.720">
    <property type="entry name" value="NAD(P)-binding Rossmann-like Domain"/>
    <property type="match status" value="1"/>
</dbReference>
<dbReference type="Proteomes" id="UP000277803">
    <property type="component" value="Unassembled WGS sequence"/>
</dbReference>
<dbReference type="SUPFAM" id="SSF51735">
    <property type="entry name" value="NAD(P)-binding Rossmann-fold domains"/>
    <property type="match status" value="1"/>
</dbReference>
<dbReference type="PANTHER" id="PTHR43000">
    <property type="entry name" value="DTDP-D-GLUCOSE 4,6-DEHYDRATASE-RELATED"/>
    <property type="match status" value="1"/>
</dbReference>
<dbReference type="InterPro" id="IPR001509">
    <property type="entry name" value="Epimerase_deHydtase"/>
</dbReference>
<accession>A0A3A6W6Z1</accession>
<comment type="caution">
    <text evidence="3">The sequence shown here is derived from an EMBL/GenBank/DDBJ whole genome shotgun (WGS) entry which is preliminary data.</text>
</comment>
<protein>
    <submittedName>
        <fullName evidence="3">NAD-dependent epimerase/dehydratase family protein</fullName>
    </submittedName>
</protein>
<evidence type="ECO:0000256" key="1">
    <source>
        <dbReference type="ARBA" id="ARBA00007637"/>
    </source>
</evidence>
<name>A0A3A6W6Z1_9FIRM</name>
<feature type="domain" description="NAD-dependent epimerase/dehydratase" evidence="2">
    <location>
        <begin position="32"/>
        <end position="274"/>
    </location>
</feature>
<gene>
    <name evidence="3" type="ORF">D2965_09135</name>
</gene>
<evidence type="ECO:0000313" key="3">
    <source>
        <dbReference type="EMBL" id="RJY49727.1"/>
    </source>
</evidence>
<dbReference type="InterPro" id="IPR036291">
    <property type="entry name" value="NAD(P)-bd_dom_sf"/>
</dbReference>
<dbReference type="Pfam" id="PF01370">
    <property type="entry name" value="Epimerase"/>
    <property type="match status" value="1"/>
</dbReference>
<dbReference type="RefSeq" id="WP_119982979.1">
    <property type="nucleotide sequence ID" value="NZ_QXZZ01000037.1"/>
</dbReference>
<reference evidence="3 4" key="1">
    <citation type="submission" date="2018-09" db="EMBL/GenBank/DDBJ databases">
        <title>Genome sequence of Veillonella atypica isolated from periodontal Korean patients.</title>
        <authorList>
            <person name="Lee J.-H."/>
            <person name="Moon J.-H."/>
            <person name="Shin S.-Y."/>
        </authorList>
    </citation>
    <scope>NUCLEOTIDE SEQUENCE [LARGE SCALE GENOMIC DNA]</scope>
    <source>
        <strain evidence="3 4">KHUD_V1</strain>
    </source>
</reference>
<organism evidence="3 4">
    <name type="scientific">Veillonella atypica</name>
    <dbReference type="NCBI Taxonomy" id="39777"/>
    <lineage>
        <taxon>Bacteria</taxon>
        <taxon>Bacillati</taxon>
        <taxon>Bacillota</taxon>
        <taxon>Negativicutes</taxon>
        <taxon>Veillonellales</taxon>
        <taxon>Veillonellaceae</taxon>
        <taxon>Veillonella</taxon>
    </lineage>
</organism>
<dbReference type="EMBL" id="QXZZ01000037">
    <property type="protein sequence ID" value="RJY49727.1"/>
    <property type="molecule type" value="Genomic_DNA"/>
</dbReference>
<sequence>MEVRAINTVVERDIQEIIGDSHIFKEFQDKTILVTGATGLIGSMVARSLVAANDAYHLSLHVICHVRNIEKAHSMFGDILNSQAITFVDGPLDSLTVACDYIMHGAAPTKSKYFVEHPVDTIRTSIHGTERMLELGKEQRILGMVYLSSMEQYGIPYESGQVMTEDRIGYLDHLNVRSSYSESKRMCECYCKSYAVEFGVPVKIARLAQTFGAGVPLDDNRVFMQFTEHALDGRDIILHTKGDSMSNFCYITDAVRAIIILMTQGDMGEAYNVCHDEETRSIASIANLVACHVGGDKVSVIFDIPENVSSFGYAPTVHMFLNSRKMRNLSWEPKVTMKDAYIRLAEYITEERQNG</sequence>
<dbReference type="AlphaFoldDB" id="A0A3A6W6Z1"/>
<evidence type="ECO:0000313" key="4">
    <source>
        <dbReference type="Proteomes" id="UP000277803"/>
    </source>
</evidence>